<dbReference type="GO" id="GO:0032259">
    <property type="term" value="P:methylation"/>
    <property type="evidence" value="ECO:0007669"/>
    <property type="project" value="UniProtKB-KW"/>
</dbReference>
<dbReference type="FunFam" id="1.25.40.10:FF:000022">
    <property type="entry name" value="lysine-specific demethylase 6A isoform X1"/>
    <property type="match status" value="1"/>
</dbReference>
<evidence type="ECO:0000256" key="6">
    <source>
        <dbReference type="ARBA" id="ARBA00048695"/>
    </source>
</evidence>
<dbReference type="Proteomes" id="UP000010556">
    <property type="component" value="Unassembled WGS sequence"/>
</dbReference>
<feature type="repeat" description="TPR" evidence="7">
    <location>
        <begin position="268"/>
        <end position="301"/>
    </location>
</feature>
<dbReference type="PROSITE" id="PS50005">
    <property type="entry name" value="TPR"/>
    <property type="match status" value="2"/>
</dbReference>
<dbReference type="FunFam" id="1.25.40.10:FF:000011">
    <property type="entry name" value="lysine-specific demethylase 6A isoform X3"/>
    <property type="match status" value="1"/>
</dbReference>
<dbReference type="SUPFAM" id="SSF81901">
    <property type="entry name" value="HCP-like"/>
    <property type="match status" value="1"/>
</dbReference>
<dbReference type="Pfam" id="PF13181">
    <property type="entry name" value="TPR_8"/>
    <property type="match status" value="2"/>
</dbReference>
<accession>L5MFT6</accession>
<comment type="subcellular location">
    <subcellularLocation>
        <location evidence="2">Nucleus</location>
    </subcellularLocation>
</comment>
<dbReference type="eggNOG" id="KOG1124">
    <property type="taxonomic scope" value="Eukaryota"/>
</dbReference>
<dbReference type="InterPro" id="IPR011990">
    <property type="entry name" value="TPR-like_helical_dom_sf"/>
</dbReference>
<keyword evidence="7" id="KW-0802">TPR repeat</keyword>
<evidence type="ECO:0000313" key="10">
    <source>
        <dbReference type="Proteomes" id="UP000010556"/>
    </source>
</evidence>
<dbReference type="Gene3D" id="1.25.40.10">
    <property type="entry name" value="Tetratricopeptide repeat domain"/>
    <property type="match status" value="2"/>
</dbReference>
<evidence type="ECO:0000256" key="4">
    <source>
        <dbReference type="ARBA" id="ARBA00034483"/>
    </source>
</evidence>
<dbReference type="SMART" id="SM00028">
    <property type="entry name" value="TPR"/>
    <property type="match status" value="6"/>
</dbReference>
<evidence type="ECO:0000313" key="9">
    <source>
        <dbReference type="EMBL" id="ELK36583.1"/>
    </source>
</evidence>
<keyword evidence="9" id="KW-0808">Transferase</keyword>
<evidence type="ECO:0000256" key="8">
    <source>
        <dbReference type="SAM" id="MobiDB-lite"/>
    </source>
</evidence>
<dbReference type="GO" id="GO:0010468">
    <property type="term" value="P:regulation of gene expression"/>
    <property type="evidence" value="ECO:0007669"/>
    <property type="project" value="TreeGrafter"/>
</dbReference>
<name>L5MFT6_MYODS</name>
<keyword evidence="3" id="KW-0539">Nucleus</keyword>
<keyword evidence="10" id="KW-1185">Reference proteome</keyword>
<dbReference type="Pfam" id="PF13432">
    <property type="entry name" value="TPR_16"/>
    <property type="match status" value="1"/>
</dbReference>
<dbReference type="AlphaFoldDB" id="L5MFT6"/>
<evidence type="ECO:0000256" key="3">
    <source>
        <dbReference type="ARBA" id="ARBA00023242"/>
    </source>
</evidence>
<evidence type="ECO:0000256" key="1">
    <source>
        <dbReference type="ARBA" id="ARBA00001961"/>
    </source>
</evidence>
<dbReference type="GO" id="GO:0000978">
    <property type="term" value="F:RNA polymerase II cis-regulatory region sequence-specific DNA binding"/>
    <property type="evidence" value="ECO:0007669"/>
    <property type="project" value="TreeGrafter"/>
</dbReference>
<evidence type="ECO:0000256" key="2">
    <source>
        <dbReference type="ARBA" id="ARBA00004123"/>
    </source>
</evidence>
<gene>
    <name evidence="9" type="ORF">MDA_GLEAN10007936</name>
</gene>
<dbReference type="GO" id="GO:0008168">
    <property type="term" value="F:methyltransferase activity"/>
    <property type="evidence" value="ECO:0007669"/>
    <property type="project" value="UniProtKB-KW"/>
</dbReference>
<dbReference type="PANTHER" id="PTHR14017">
    <property type="entry name" value="LYSINE-SPECIFIC DEMETHYLASE"/>
    <property type="match status" value="1"/>
</dbReference>
<dbReference type="eggNOG" id="KOG1246">
    <property type="taxonomic scope" value="Eukaryota"/>
</dbReference>
<dbReference type="EC" id="1.14.11.68" evidence="5"/>
<dbReference type="GO" id="GO:0031490">
    <property type="term" value="F:chromatin DNA binding"/>
    <property type="evidence" value="ECO:0007669"/>
    <property type="project" value="TreeGrafter"/>
</dbReference>
<reference evidence="10" key="1">
    <citation type="journal article" date="2013" name="Science">
        <title>Comparative analysis of bat genomes provides insight into the evolution of flight and immunity.</title>
        <authorList>
            <person name="Zhang G."/>
            <person name="Cowled C."/>
            <person name="Shi Z."/>
            <person name="Huang Z."/>
            <person name="Bishop-Lilly K.A."/>
            <person name="Fang X."/>
            <person name="Wynne J.W."/>
            <person name="Xiong Z."/>
            <person name="Baker M.L."/>
            <person name="Zhao W."/>
            <person name="Tachedjian M."/>
            <person name="Zhu Y."/>
            <person name="Zhou P."/>
            <person name="Jiang X."/>
            <person name="Ng J."/>
            <person name="Yang L."/>
            <person name="Wu L."/>
            <person name="Xiao J."/>
            <person name="Feng Y."/>
            <person name="Chen Y."/>
            <person name="Sun X."/>
            <person name="Zhang Y."/>
            <person name="Marsh G.A."/>
            <person name="Crameri G."/>
            <person name="Broder C.C."/>
            <person name="Frey K.G."/>
            <person name="Wang L.F."/>
            <person name="Wang J."/>
        </authorList>
    </citation>
    <scope>NUCLEOTIDE SEQUENCE [LARGE SCALE GENOMIC DNA]</scope>
</reference>
<proteinExistence type="inferred from homology"/>
<comment type="catalytic activity">
    <reaction evidence="6">
        <text>N(6),N(6),N(6)-trimethyl-L-lysyl(27)-[histone H3] + 2 2-oxoglutarate + 2 O2 = N(6)-methyl-L-lysyl(27)-[histone H3] + 2 formaldehyde + 2 succinate + 2 CO2</text>
        <dbReference type="Rhea" id="RHEA:60224"/>
        <dbReference type="Rhea" id="RHEA-COMP:15535"/>
        <dbReference type="Rhea" id="RHEA-COMP:15544"/>
        <dbReference type="ChEBI" id="CHEBI:15379"/>
        <dbReference type="ChEBI" id="CHEBI:16526"/>
        <dbReference type="ChEBI" id="CHEBI:16810"/>
        <dbReference type="ChEBI" id="CHEBI:16842"/>
        <dbReference type="ChEBI" id="CHEBI:30031"/>
        <dbReference type="ChEBI" id="CHEBI:61929"/>
        <dbReference type="ChEBI" id="CHEBI:61961"/>
        <dbReference type="EC" id="1.14.11.68"/>
    </reaction>
</comment>
<feature type="region of interest" description="Disordered" evidence="8">
    <location>
        <begin position="425"/>
        <end position="446"/>
    </location>
</feature>
<dbReference type="EMBL" id="KB101401">
    <property type="protein sequence ID" value="ELK36583.1"/>
    <property type="molecule type" value="Genomic_DNA"/>
</dbReference>
<dbReference type="PANTHER" id="PTHR14017:SF9">
    <property type="entry name" value="LYSINE-SPECIFIC DEMETHYLASE 6A"/>
    <property type="match status" value="1"/>
</dbReference>
<comment type="cofactor">
    <cofactor evidence="1">
        <name>L-ascorbate</name>
        <dbReference type="ChEBI" id="CHEBI:38290"/>
    </cofactor>
</comment>
<evidence type="ECO:0000256" key="7">
    <source>
        <dbReference type="PROSITE-ProRule" id="PRU00339"/>
    </source>
</evidence>
<dbReference type="InterPro" id="IPR051630">
    <property type="entry name" value="Corepressor-Demethylase"/>
</dbReference>
<evidence type="ECO:0000256" key="5">
    <source>
        <dbReference type="ARBA" id="ARBA00034525"/>
    </source>
</evidence>
<dbReference type="GO" id="GO:0044666">
    <property type="term" value="C:MLL3/4 complex"/>
    <property type="evidence" value="ECO:0007669"/>
    <property type="project" value="TreeGrafter"/>
</dbReference>
<sequence length="540" mass="60335">MICILNSCTFLKLGSNIHKPGSEMLAVRCYESLILKAEGKVESDFFCQLGHFNLLLEDYPKALSAYQRYYSLQSDYWKNAAFLYGLGLVYFHYNAFQWAIKAFQEVLYVDPSFCRAKEIHLRLGLMFKVNTDYESSLKHLQLALVDCNPCTLSNAEIQFHIAHLYETQRKYHSAKEAYEQLLQTENLSAQVKATVLQQLGWMHHTIDLLGDKAAKENCAIQYLQKSLEADPNSGQSWYFLGRCYSSIGKVQDAFISYRQSIDKSEASADTWCSIGVLYQQQNQPMDALQAYICAVQLDHGHAAAWMDLGTLYESCNQPQDAIKCYLNATRSKSCSNTSALAARIKYLQAQLCNLPQGSLQNKTKLLPSIEEAWSLPIPAELTSRQGAMNTAQQASKTHHPKTEPVLGLSQTPILQQPLPVQMIPSSQVDGLSSPVKKKRTSSPVKSLEQLHANKDNLNPAQKLILEQLENHFVSMQQEQGEVKHSELIGASSCHLHLLMAQSNAGRRYRVRVEALVLAAGVSGGFGASSGSEQGQCHQQV</sequence>
<dbReference type="GO" id="GO:0007507">
    <property type="term" value="P:heart development"/>
    <property type="evidence" value="ECO:0007669"/>
    <property type="project" value="TreeGrafter"/>
</dbReference>
<organism evidence="9 10">
    <name type="scientific">Myotis davidii</name>
    <name type="common">David's myotis</name>
    <dbReference type="NCBI Taxonomy" id="225400"/>
    <lineage>
        <taxon>Eukaryota</taxon>
        <taxon>Metazoa</taxon>
        <taxon>Chordata</taxon>
        <taxon>Craniata</taxon>
        <taxon>Vertebrata</taxon>
        <taxon>Euteleostomi</taxon>
        <taxon>Mammalia</taxon>
        <taxon>Eutheria</taxon>
        <taxon>Laurasiatheria</taxon>
        <taxon>Chiroptera</taxon>
        <taxon>Yangochiroptera</taxon>
        <taxon>Vespertilionidae</taxon>
        <taxon>Myotis</taxon>
    </lineage>
</organism>
<keyword evidence="9" id="KW-0489">Methyltransferase</keyword>
<protein>
    <recommendedName>
        <fullName evidence="5">[histone H3]-trimethyl-L-lysine(27) demethylase</fullName>
        <ecNumber evidence="5">1.14.11.68</ecNumber>
    </recommendedName>
</protein>
<dbReference type="GO" id="GO:0071558">
    <property type="term" value="F:histone H3K27me2/H3K27me3 demethylase activity"/>
    <property type="evidence" value="ECO:0007669"/>
    <property type="project" value="UniProtKB-EC"/>
</dbReference>
<comment type="similarity">
    <text evidence="4">Belongs to the UTX family.</text>
</comment>
<feature type="repeat" description="TPR" evidence="7">
    <location>
        <begin position="80"/>
        <end position="113"/>
    </location>
</feature>
<dbReference type="InterPro" id="IPR019734">
    <property type="entry name" value="TPR_rpt"/>
</dbReference>